<reference evidence="2" key="1">
    <citation type="journal article" date="2022" name="Res Sq">
        <title>Evolution of multicellular longitudinally dividing oral cavity symbionts (Neisseriaceae).</title>
        <authorList>
            <person name="Nyongesa S."/>
            <person name="Weber P."/>
            <person name="Bernet E."/>
            <person name="Pullido F."/>
            <person name="Nieckarz M."/>
            <person name="Delaby M."/>
            <person name="Nieves C."/>
            <person name="Viehboeck T."/>
            <person name="Krause N."/>
            <person name="Rivera-Millot A."/>
            <person name="Nakamura A."/>
            <person name="Vischer N."/>
            <person name="VanNieuwenhze M."/>
            <person name="Brun Y."/>
            <person name="Cava F."/>
            <person name="Bulgheresi S."/>
            <person name="Veyrier F."/>
        </authorList>
    </citation>
    <scope>NUCLEOTIDE SEQUENCE</scope>
    <source>
        <strain evidence="2">17694</strain>
    </source>
</reference>
<dbReference type="Proteomes" id="UP000831534">
    <property type="component" value="Chromosome"/>
</dbReference>
<dbReference type="KEGG" id="ckh:LVJ77_08215"/>
<dbReference type="PANTHER" id="PTHR15032:SF4">
    <property type="entry name" value="N-ACYL-PHOSPHATIDYLETHANOLAMINE-HYDROLYZING PHOSPHOLIPASE D"/>
    <property type="match status" value="1"/>
</dbReference>
<feature type="domain" description="Metallo-beta-lactamase" evidence="1">
    <location>
        <begin position="111"/>
        <end position="304"/>
    </location>
</feature>
<dbReference type="EMBL" id="CP091521">
    <property type="protein sequence ID" value="UOP04332.1"/>
    <property type="molecule type" value="Genomic_DNA"/>
</dbReference>
<name>A0A8T9MVY8_9NEIS</name>
<evidence type="ECO:0000259" key="1">
    <source>
        <dbReference type="Pfam" id="PF12706"/>
    </source>
</evidence>
<gene>
    <name evidence="2" type="ORF">LVJ77_08215</name>
</gene>
<accession>A0A8T9MVY8</accession>
<dbReference type="Gene3D" id="3.60.15.10">
    <property type="entry name" value="Ribonuclease Z/Hydroxyacylglutathione hydrolase-like"/>
    <property type="match status" value="1"/>
</dbReference>
<organism evidence="2 3">
    <name type="scientific">Conchiformibius kuhniae</name>
    <dbReference type="NCBI Taxonomy" id="211502"/>
    <lineage>
        <taxon>Bacteria</taxon>
        <taxon>Pseudomonadati</taxon>
        <taxon>Pseudomonadota</taxon>
        <taxon>Betaproteobacteria</taxon>
        <taxon>Neisseriales</taxon>
        <taxon>Neisseriaceae</taxon>
        <taxon>Conchiformibius</taxon>
    </lineage>
</organism>
<dbReference type="InterPro" id="IPR036866">
    <property type="entry name" value="RibonucZ/Hydroxyglut_hydro"/>
</dbReference>
<evidence type="ECO:0000313" key="2">
    <source>
        <dbReference type="EMBL" id="UOP04332.1"/>
    </source>
</evidence>
<proteinExistence type="predicted"/>
<evidence type="ECO:0000313" key="3">
    <source>
        <dbReference type="Proteomes" id="UP000831534"/>
    </source>
</evidence>
<dbReference type="GO" id="GO:0005737">
    <property type="term" value="C:cytoplasm"/>
    <property type="evidence" value="ECO:0007669"/>
    <property type="project" value="TreeGrafter"/>
</dbReference>
<dbReference type="SUPFAM" id="SSF56281">
    <property type="entry name" value="Metallo-hydrolase/oxidoreductase"/>
    <property type="match status" value="1"/>
</dbReference>
<sequence>MWKPLAGLAAGLLVAGMVFWRWQAVDYPAYPHSRQYRNGAFANDPPTRPVAFGGAVYSLWRLLTASRQFAPPQPLPAVRPDWQAFLADGGKIKMLWFGHSSTLMRVGGQTVFFDPVFAASVSPVPLMMRRFQPPPATLHDLPPVDVVVYTHNHYDHLDKTALRHFAAGDTRFIVPLGMGALLQSWGVAAERIREADWWDKLDLGAWQLHAVPARHNSGRGGGDRNRSLWCGWVVQTAHEQIYYSGDSAYGAHFAEIGRRFGGFDLALLENGQYNPAWADNHMFPEQTAQAAQDVRAKRVMPVHWGAYALSIHAWDEPVRRLLPLLQQSDTAALTPVQGQVFDRETPTEKWWEQEK</sequence>
<dbReference type="InterPro" id="IPR001279">
    <property type="entry name" value="Metallo-B-lactamas"/>
</dbReference>
<protein>
    <submittedName>
        <fullName evidence="2">MBL fold metallo-hydrolase</fullName>
    </submittedName>
</protein>
<reference evidence="2" key="2">
    <citation type="submission" date="2024-09" db="EMBL/GenBank/DDBJ databases">
        <authorList>
            <person name="Veyrier F.J."/>
        </authorList>
    </citation>
    <scope>NUCLEOTIDE SEQUENCE</scope>
    <source>
        <strain evidence="2">17694</strain>
    </source>
</reference>
<dbReference type="PANTHER" id="PTHR15032">
    <property type="entry name" value="N-ACYL-PHOSPHATIDYLETHANOLAMINE-HYDROLYZING PHOSPHOLIPASE D"/>
    <property type="match status" value="1"/>
</dbReference>
<dbReference type="AlphaFoldDB" id="A0A8T9MVY8"/>
<dbReference type="Pfam" id="PF12706">
    <property type="entry name" value="Lactamase_B_2"/>
    <property type="match status" value="1"/>
</dbReference>
<keyword evidence="3" id="KW-1185">Reference proteome</keyword>
<dbReference type="RefSeq" id="WP_156900828.1">
    <property type="nucleotide sequence ID" value="NZ_CP091521.1"/>
</dbReference>